<evidence type="ECO:0000313" key="1">
    <source>
        <dbReference type="EMBL" id="CDI04343.1"/>
    </source>
</evidence>
<dbReference type="STRING" id="1400863.BN873_950026"/>
<comment type="caution">
    <text evidence="1">The sequence shown here is derived from an EMBL/GenBank/DDBJ whole genome shotgun (WGS) entry which is preliminary data.</text>
</comment>
<keyword evidence="2" id="KW-1185">Reference proteome</keyword>
<protein>
    <submittedName>
        <fullName evidence="1">Uncharacterized protein</fullName>
    </submittedName>
</protein>
<dbReference type="EMBL" id="CBTJ020000108">
    <property type="protein sequence ID" value="CDI04343.1"/>
    <property type="molecule type" value="Genomic_DNA"/>
</dbReference>
<organism evidence="1 2">
    <name type="scientific">Candidatus Competibacter denitrificans Run_A_D11</name>
    <dbReference type="NCBI Taxonomy" id="1400863"/>
    <lineage>
        <taxon>Bacteria</taxon>
        <taxon>Pseudomonadati</taxon>
        <taxon>Pseudomonadota</taxon>
        <taxon>Gammaproteobacteria</taxon>
        <taxon>Candidatus Competibacteraceae</taxon>
        <taxon>Candidatus Competibacter</taxon>
    </lineage>
</organism>
<accession>W6MEB9</accession>
<dbReference type="Proteomes" id="UP000035760">
    <property type="component" value="Unassembled WGS sequence"/>
</dbReference>
<reference evidence="1" key="2">
    <citation type="submission" date="2014-03" db="EMBL/GenBank/DDBJ databases">
        <title>Candidatus Competibacter-lineage genomes retrieved from metagenomes reveal functional metabolic diversity.</title>
        <authorList>
            <person name="McIlroy S.J."/>
            <person name="Albertsen M."/>
            <person name="Andresen E.K."/>
            <person name="Saunders A.M."/>
            <person name="Kristiansen R."/>
            <person name="Stokholm-Bjerregaard M."/>
            <person name="Nielsen K.L."/>
            <person name="Nielsen P.H."/>
        </authorList>
    </citation>
    <scope>NUCLEOTIDE SEQUENCE</scope>
    <source>
        <strain evidence="1">Run_A_D11</strain>
    </source>
</reference>
<sequence length="98" mass="10578">MANLCARLPCTVHPLQPPRWADQNTMIIAENGLDAMGFTDGEDAFDLSVIPKAGENGVSSLAVANVAHAAEGVFESWRLDDPLWVRASAWTPAPYPPF</sequence>
<gene>
    <name evidence="1" type="ORF">BN873_950026</name>
</gene>
<dbReference type="AlphaFoldDB" id="W6MEB9"/>
<evidence type="ECO:0000313" key="2">
    <source>
        <dbReference type="Proteomes" id="UP000035760"/>
    </source>
</evidence>
<name>W6MEB9_9GAMM</name>
<proteinExistence type="predicted"/>
<reference evidence="1" key="1">
    <citation type="submission" date="2013-07" db="EMBL/GenBank/DDBJ databases">
        <authorList>
            <person name="McIlroy S."/>
        </authorList>
    </citation>
    <scope>NUCLEOTIDE SEQUENCE [LARGE SCALE GENOMIC DNA]</scope>
    <source>
        <strain evidence="1">Run_A_D11</strain>
    </source>
</reference>